<protein>
    <recommendedName>
        <fullName evidence="3">MFS transporter</fullName>
    </recommendedName>
</protein>
<sequence length="63" mass="6736">MSGLGRNFTRLWAAATVSNIGDGWPSAVAMTVFTVLAWRPFGRWLAPSGKRTAESEVTPAAGR</sequence>
<gene>
    <name evidence="1" type="ORF">ACFFRN_22035</name>
</gene>
<evidence type="ECO:0000313" key="1">
    <source>
        <dbReference type="EMBL" id="MFB9529292.1"/>
    </source>
</evidence>
<name>A0ABV5Q1G5_9ACTN</name>
<comment type="caution">
    <text evidence="1">The sequence shown here is derived from an EMBL/GenBank/DDBJ whole genome shotgun (WGS) entry which is preliminary data.</text>
</comment>
<evidence type="ECO:0008006" key="3">
    <source>
        <dbReference type="Google" id="ProtNLM"/>
    </source>
</evidence>
<proteinExistence type="predicted"/>
<dbReference type="Proteomes" id="UP001589646">
    <property type="component" value="Unassembled WGS sequence"/>
</dbReference>
<keyword evidence="2" id="KW-1185">Reference proteome</keyword>
<dbReference type="RefSeq" id="WP_346128595.1">
    <property type="nucleotide sequence ID" value="NZ_BAAAXC010000015.1"/>
</dbReference>
<dbReference type="EMBL" id="JBHMCE010000006">
    <property type="protein sequence ID" value="MFB9529292.1"/>
    <property type="molecule type" value="Genomic_DNA"/>
</dbReference>
<evidence type="ECO:0000313" key="2">
    <source>
        <dbReference type="Proteomes" id="UP001589646"/>
    </source>
</evidence>
<reference evidence="1 2" key="1">
    <citation type="submission" date="2024-09" db="EMBL/GenBank/DDBJ databases">
        <authorList>
            <person name="Sun Q."/>
            <person name="Mori K."/>
        </authorList>
    </citation>
    <scope>NUCLEOTIDE SEQUENCE [LARGE SCALE GENOMIC DNA]</scope>
    <source>
        <strain evidence="1 2">JCM 3323</strain>
    </source>
</reference>
<accession>A0ABV5Q1G5</accession>
<organism evidence="1 2">
    <name type="scientific">Nonomuraea roseola</name>
    <dbReference type="NCBI Taxonomy" id="46179"/>
    <lineage>
        <taxon>Bacteria</taxon>
        <taxon>Bacillati</taxon>
        <taxon>Actinomycetota</taxon>
        <taxon>Actinomycetes</taxon>
        <taxon>Streptosporangiales</taxon>
        <taxon>Streptosporangiaceae</taxon>
        <taxon>Nonomuraea</taxon>
    </lineage>
</organism>